<reference evidence="5" key="1">
    <citation type="submission" date="2022-12" db="EMBL/GenBank/DDBJ databases">
        <title>Reference genome sequencing for broad-spectrum identification of bacterial and archaeal isolates by mass spectrometry.</title>
        <authorList>
            <person name="Sekiguchi Y."/>
            <person name="Tourlousse D.M."/>
        </authorList>
    </citation>
    <scope>NUCLEOTIDE SEQUENCE</scope>
    <source>
        <strain evidence="5">14</strain>
    </source>
</reference>
<evidence type="ECO:0000256" key="1">
    <source>
        <dbReference type="ARBA" id="ARBA00023015"/>
    </source>
</evidence>
<dbReference type="InterPro" id="IPR046335">
    <property type="entry name" value="LacI/GalR-like_sensor"/>
</dbReference>
<dbReference type="RefSeq" id="WP_281882262.1">
    <property type="nucleotide sequence ID" value="NZ_BSDP01000001.1"/>
</dbReference>
<proteinExistence type="predicted"/>
<dbReference type="EMBL" id="BSDP01000001">
    <property type="protein sequence ID" value="GLI26264.1"/>
    <property type="molecule type" value="Genomic_DNA"/>
</dbReference>
<evidence type="ECO:0000259" key="4">
    <source>
        <dbReference type="PROSITE" id="PS50932"/>
    </source>
</evidence>
<comment type="caution">
    <text evidence="5">The sequence shown here is derived from an EMBL/GenBank/DDBJ whole genome shotgun (WGS) entry which is preliminary data.</text>
</comment>
<dbReference type="CDD" id="cd01392">
    <property type="entry name" value="HTH_LacI"/>
    <property type="match status" value="1"/>
</dbReference>
<evidence type="ECO:0000313" key="5">
    <source>
        <dbReference type="EMBL" id="GLI26264.1"/>
    </source>
</evidence>
<dbReference type="AlphaFoldDB" id="A0A9W6FMU6"/>
<dbReference type="Gene3D" id="1.10.260.40">
    <property type="entry name" value="lambda repressor-like DNA-binding domains"/>
    <property type="match status" value="1"/>
</dbReference>
<dbReference type="Pfam" id="PF13377">
    <property type="entry name" value="Peripla_BP_3"/>
    <property type="match status" value="1"/>
</dbReference>
<dbReference type="PANTHER" id="PTHR30146">
    <property type="entry name" value="LACI-RELATED TRANSCRIPTIONAL REPRESSOR"/>
    <property type="match status" value="1"/>
</dbReference>
<keyword evidence="3" id="KW-0804">Transcription</keyword>
<evidence type="ECO:0000256" key="2">
    <source>
        <dbReference type="ARBA" id="ARBA00023125"/>
    </source>
</evidence>
<dbReference type="GO" id="GO:0000976">
    <property type="term" value="F:transcription cis-regulatory region binding"/>
    <property type="evidence" value="ECO:0007669"/>
    <property type="project" value="TreeGrafter"/>
</dbReference>
<evidence type="ECO:0000313" key="6">
    <source>
        <dbReference type="Proteomes" id="UP001144396"/>
    </source>
</evidence>
<evidence type="ECO:0000256" key="3">
    <source>
        <dbReference type="ARBA" id="ARBA00023163"/>
    </source>
</evidence>
<dbReference type="GO" id="GO:0003700">
    <property type="term" value="F:DNA-binding transcription factor activity"/>
    <property type="evidence" value="ECO:0007669"/>
    <property type="project" value="TreeGrafter"/>
</dbReference>
<feature type="domain" description="HTH lacI-type" evidence="4">
    <location>
        <begin position="10"/>
        <end position="65"/>
    </location>
</feature>
<protein>
    <submittedName>
        <fullName evidence="5">LacI family transcriptional regulator</fullName>
    </submittedName>
</protein>
<dbReference type="CDD" id="cd06267">
    <property type="entry name" value="PBP1_LacI_sugar_binding-like"/>
    <property type="match status" value="1"/>
</dbReference>
<dbReference type="SMART" id="SM00354">
    <property type="entry name" value="HTH_LACI"/>
    <property type="match status" value="1"/>
</dbReference>
<dbReference type="PANTHER" id="PTHR30146:SF153">
    <property type="entry name" value="LACTOSE OPERON REPRESSOR"/>
    <property type="match status" value="1"/>
</dbReference>
<dbReference type="SUPFAM" id="SSF47413">
    <property type="entry name" value="lambda repressor-like DNA-binding domains"/>
    <property type="match status" value="1"/>
</dbReference>
<organism evidence="5 6">
    <name type="scientific">Agromyces rhizosphaerae</name>
    <dbReference type="NCBI Taxonomy" id="88374"/>
    <lineage>
        <taxon>Bacteria</taxon>
        <taxon>Bacillati</taxon>
        <taxon>Actinomycetota</taxon>
        <taxon>Actinomycetes</taxon>
        <taxon>Micrococcales</taxon>
        <taxon>Microbacteriaceae</taxon>
        <taxon>Agromyces</taxon>
    </lineage>
</organism>
<dbReference type="InterPro" id="IPR010982">
    <property type="entry name" value="Lambda_DNA-bd_dom_sf"/>
</dbReference>
<keyword evidence="6" id="KW-1185">Reference proteome</keyword>
<dbReference type="Gene3D" id="3.40.50.2300">
    <property type="match status" value="2"/>
</dbReference>
<gene>
    <name evidence="5" type="primary">lacI</name>
    <name evidence="5" type="ORF">ARHIZOSPH14_05060</name>
</gene>
<sequence length="348" mass="36901">MSQTSRSTPATLHDVAREAGVSLATASRSLNGSTRKVNEAYRQKVLEAAARLGYTPNLSAQAVARGTTTTVALLVADIADPYFSSIAAGVVGQADSERLIVTMAETDRDSARELELVRAMRGQRPRVMILASSRRADDPAADALQAELTAYEQTGGRVVFISSTDQAFRTVELENRAGARALATEMVGLGYRRFGALMGPEGLRTGEDRIAGFTEGLVAAGFDLPADRTARTRFTRDGGYEGMRELIARGIGDTQLVFALNDVMAMGAMSALRDAGLEPGLDVAVAGFDDIPTVRDVTPTLTTVRLPLEEVGVRALRLALAESDADSGSPVPTEVVVRESTPRLADAV</sequence>
<dbReference type="PROSITE" id="PS50932">
    <property type="entry name" value="HTH_LACI_2"/>
    <property type="match status" value="1"/>
</dbReference>
<keyword evidence="2" id="KW-0238">DNA-binding</keyword>
<dbReference type="Proteomes" id="UP001144396">
    <property type="component" value="Unassembled WGS sequence"/>
</dbReference>
<dbReference type="SUPFAM" id="SSF53822">
    <property type="entry name" value="Periplasmic binding protein-like I"/>
    <property type="match status" value="1"/>
</dbReference>
<accession>A0A9W6FMU6</accession>
<keyword evidence="1" id="KW-0805">Transcription regulation</keyword>
<name>A0A9W6FMU6_9MICO</name>
<dbReference type="InterPro" id="IPR028082">
    <property type="entry name" value="Peripla_BP_I"/>
</dbReference>
<dbReference type="PRINTS" id="PR00036">
    <property type="entry name" value="HTHLACI"/>
</dbReference>
<dbReference type="Pfam" id="PF00356">
    <property type="entry name" value="LacI"/>
    <property type="match status" value="1"/>
</dbReference>
<dbReference type="InterPro" id="IPR000843">
    <property type="entry name" value="HTH_LacI"/>
</dbReference>